<keyword evidence="7 14" id="KW-0028">Amino-acid biosynthesis</keyword>
<organism evidence="15">
    <name type="scientific">Candidatus Methanogaster sp. ANME-2c ERB4</name>
    <dbReference type="NCBI Taxonomy" id="2759911"/>
    <lineage>
        <taxon>Archaea</taxon>
        <taxon>Methanobacteriati</taxon>
        <taxon>Methanobacteriota</taxon>
        <taxon>Stenosarchaea group</taxon>
        <taxon>Methanomicrobia</taxon>
        <taxon>Methanosarcinales</taxon>
        <taxon>ANME-2 cluster</taxon>
        <taxon>Candidatus Methanogasteraceae</taxon>
        <taxon>Candidatus Methanogaster</taxon>
    </lineage>
</organism>
<evidence type="ECO:0000256" key="10">
    <source>
        <dbReference type="ARBA" id="ARBA00023304"/>
    </source>
</evidence>
<dbReference type="PANTHER" id="PTHR42743:SF11">
    <property type="entry name" value="AMINODEOXYCHORISMATE LYASE"/>
    <property type="match status" value="1"/>
</dbReference>
<dbReference type="Gene3D" id="3.20.10.10">
    <property type="entry name" value="D-amino Acid Aminotransferase, subunit A, domain 2"/>
    <property type="match status" value="1"/>
</dbReference>
<dbReference type="AlphaFoldDB" id="A0A7G9YD12"/>
<dbReference type="CDD" id="cd01557">
    <property type="entry name" value="BCAT_beta_family"/>
    <property type="match status" value="1"/>
</dbReference>
<dbReference type="PANTHER" id="PTHR42743">
    <property type="entry name" value="AMINO-ACID AMINOTRANSFERASE"/>
    <property type="match status" value="1"/>
</dbReference>
<evidence type="ECO:0000256" key="3">
    <source>
        <dbReference type="ARBA" id="ARBA00004931"/>
    </source>
</evidence>
<dbReference type="InterPro" id="IPR005785">
    <property type="entry name" value="B_amino_transI"/>
</dbReference>
<evidence type="ECO:0000256" key="12">
    <source>
        <dbReference type="ARBA" id="ARBA00048798"/>
    </source>
</evidence>
<dbReference type="InterPro" id="IPR033939">
    <property type="entry name" value="BCAT_family"/>
</dbReference>
<dbReference type="InterPro" id="IPR043132">
    <property type="entry name" value="BCAT-like_C"/>
</dbReference>
<evidence type="ECO:0000256" key="1">
    <source>
        <dbReference type="ARBA" id="ARBA00001933"/>
    </source>
</evidence>
<dbReference type="GO" id="GO:0009099">
    <property type="term" value="P:L-valine biosynthetic process"/>
    <property type="evidence" value="ECO:0007669"/>
    <property type="project" value="UniProtKB-UniPathway"/>
</dbReference>
<evidence type="ECO:0000256" key="14">
    <source>
        <dbReference type="RuleBase" id="RU364094"/>
    </source>
</evidence>
<evidence type="ECO:0000256" key="9">
    <source>
        <dbReference type="ARBA" id="ARBA00022898"/>
    </source>
</evidence>
<protein>
    <recommendedName>
        <fullName evidence="14">Branched-chain-amino-acid aminotransferase</fullName>
        <shortName evidence="14">BCAT</shortName>
        <ecNumber evidence="14">2.6.1.42</ecNumber>
    </recommendedName>
</protein>
<keyword evidence="6 14" id="KW-0032">Aminotransferase</keyword>
<keyword evidence="10 14" id="KW-0100">Branched-chain amino acid biosynthesis</keyword>
<keyword evidence="8 14" id="KW-0808">Transferase</keyword>
<evidence type="ECO:0000256" key="6">
    <source>
        <dbReference type="ARBA" id="ARBA00022576"/>
    </source>
</evidence>
<dbReference type="Pfam" id="PF01063">
    <property type="entry name" value="Aminotran_4"/>
    <property type="match status" value="1"/>
</dbReference>
<evidence type="ECO:0000256" key="5">
    <source>
        <dbReference type="ARBA" id="ARBA00009320"/>
    </source>
</evidence>
<gene>
    <name evidence="14 15" type="primary">ilvE</name>
    <name evidence="15" type="ORF">LAAKCKNM_00016</name>
</gene>
<comment type="similarity">
    <text evidence="5 14">Belongs to the class-IV pyridoxal-phosphate-dependent aminotransferase family.</text>
</comment>
<comment type="catalytic activity">
    <reaction evidence="11 14">
        <text>L-valine + 2-oxoglutarate = 3-methyl-2-oxobutanoate + L-glutamate</text>
        <dbReference type="Rhea" id="RHEA:24813"/>
        <dbReference type="ChEBI" id="CHEBI:11851"/>
        <dbReference type="ChEBI" id="CHEBI:16810"/>
        <dbReference type="ChEBI" id="CHEBI:29985"/>
        <dbReference type="ChEBI" id="CHEBI:57762"/>
        <dbReference type="EC" id="2.6.1.42"/>
    </reaction>
</comment>
<dbReference type="InterPro" id="IPR001544">
    <property type="entry name" value="Aminotrans_IV"/>
</dbReference>
<proteinExistence type="inferred from homology"/>
<dbReference type="GO" id="GO:0009098">
    <property type="term" value="P:L-leucine biosynthetic process"/>
    <property type="evidence" value="ECO:0007669"/>
    <property type="project" value="UniProtKB-UniPathway"/>
</dbReference>
<evidence type="ECO:0000256" key="8">
    <source>
        <dbReference type="ARBA" id="ARBA00022679"/>
    </source>
</evidence>
<dbReference type="SUPFAM" id="SSF56752">
    <property type="entry name" value="D-aminoacid aminotransferase-like PLP-dependent enzymes"/>
    <property type="match status" value="1"/>
</dbReference>
<dbReference type="EC" id="2.6.1.42" evidence="14"/>
<comment type="catalytic activity">
    <reaction evidence="13 14">
        <text>L-leucine + 2-oxoglutarate = 4-methyl-2-oxopentanoate + L-glutamate</text>
        <dbReference type="Rhea" id="RHEA:18321"/>
        <dbReference type="ChEBI" id="CHEBI:16810"/>
        <dbReference type="ChEBI" id="CHEBI:17865"/>
        <dbReference type="ChEBI" id="CHEBI:29985"/>
        <dbReference type="ChEBI" id="CHEBI:57427"/>
        <dbReference type="EC" id="2.6.1.42"/>
    </reaction>
</comment>
<dbReference type="UniPathway" id="UPA00049">
    <property type="reaction ID" value="UER00062"/>
</dbReference>
<comment type="pathway">
    <text evidence="4 14">Amino-acid biosynthesis; L-leucine biosynthesis; L-leucine from 3-methyl-2-oxobutanoate: step 4/4.</text>
</comment>
<dbReference type="Gene3D" id="3.30.470.10">
    <property type="match status" value="1"/>
</dbReference>
<accession>A0A7G9YD12</accession>
<comment type="catalytic activity">
    <reaction evidence="12 14">
        <text>L-isoleucine + 2-oxoglutarate = (S)-3-methyl-2-oxopentanoate + L-glutamate</text>
        <dbReference type="Rhea" id="RHEA:24801"/>
        <dbReference type="ChEBI" id="CHEBI:16810"/>
        <dbReference type="ChEBI" id="CHEBI:29985"/>
        <dbReference type="ChEBI" id="CHEBI:35146"/>
        <dbReference type="ChEBI" id="CHEBI:58045"/>
        <dbReference type="EC" id="2.6.1.42"/>
    </reaction>
</comment>
<dbReference type="NCBIfam" id="TIGR01122">
    <property type="entry name" value="ilvE_I"/>
    <property type="match status" value="1"/>
</dbReference>
<dbReference type="InterPro" id="IPR043131">
    <property type="entry name" value="BCAT-like_N"/>
</dbReference>
<evidence type="ECO:0000256" key="2">
    <source>
        <dbReference type="ARBA" id="ARBA00004824"/>
    </source>
</evidence>
<dbReference type="UniPathway" id="UPA00048">
    <property type="reaction ID" value="UER00073"/>
</dbReference>
<name>A0A7G9YD12_9EURY</name>
<dbReference type="InterPro" id="IPR036038">
    <property type="entry name" value="Aminotransferase-like"/>
</dbReference>
<dbReference type="InterPro" id="IPR050571">
    <property type="entry name" value="Class-IV_PLP-Dep_Aminotrnsfr"/>
</dbReference>
<comment type="pathway">
    <text evidence="3 14">Amino-acid biosynthesis; L-valine biosynthesis; L-valine from pyruvate: step 4/4.</text>
</comment>
<dbReference type="NCBIfam" id="NF005146">
    <property type="entry name" value="PRK06606.1"/>
    <property type="match status" value="1"/>
</dbReference>
<dbReference type="GO" id="GO:0004084">
    <property type="term" value="F:branched-chain-amino-acid transaminase activity"/>
    <property type="evidence" value="ECO:0007669"/>
    <property type="project" value="UniProtKB-EC"/>
</dbReference>
<sequence length="315" mass="35285">MVEKLPEEGKIWYNGKFVDWGEAKVHVLAHGLHYGSGVFEGIRCYATDKGSFIFRLNEHVDRMYRSAELYKLEIPYPKDEFKTAIKETVRINGLDACYIRPIAFYGYHHLGVNPEGCPVDCAIAAWRWGTYLGEEALENGIRCTFSSWRRIDPNTLPVTAKATGHYLNSLLAVLDAKERGFDEAIMLDTNGHVAEGPGENIFAVKNATLYTPAVESSILPGITRDSVIELAQDIGYEVIEQPITKEELLTADEAFFTGTAAEVSPIREIDNVTIGEGKRGEVTGVIQKKFFDVVNAKEERYMGWLEPVNEAKTIR</sequence>
<dbReference type="UniPathway" id="UPA00047">
    <property type="reaction ID" value="UER00058"/>
</dbReference>
<evidence type="ECO:0000256" key="7">
    <source>
        <dbReference type="ARBA" id="ARBA00022605"/>
    </source>
</evidence>
<dbReference type="GO" id="GO:0009097">
    <property type="term" value="P:isoleucine biosynthetic process"/>
    <property type="evidence" value="ECO:0007669"/>
    <property type="project" value="UniProtKB-UniPathway"/>
</dbReference>
<dbReference type="FunFam" id="3.20.10.10:FF:000002">
    <property type="entry name" value="D-alanine aminotransferase"/>
    <property type="match status" value="1"/>
</dbReference>
<comment type="pathway">
    <text evidence="2 14">Amino-acid biosynthesis; L-isoleucine biosynthesis; L-isoleucine from 2-oxobutanoate: step 4/4.</text>
</comment>
<keyword evidence="9 14" id="KW-0663">Pyridoxal phosphate</keyword>
<reference evidence="15" key="1">
    <citation type="submission" date="2020-06" db="EMBL/GenBank/DDBJ databases">
        <title>Unique genomic features of the anaerobic methanotrophic archaea.</title>
        <authorList>
            <person name="Chadwick G.L."/>
            <person name="Skennerton C.T."/>
            <person name="Laso-Perez R."/>
            <person name="Leu A.O."/>
            <person name="Speth D.R."/>
            <person name="Yu H."/>
            <person name="Morgan-Lang C."/>
            <person name="Hatzenpichler R."/>
            <person name="Goudeau D."/>
            <person name="Malmstrom R."/>
            <person name="Brazelton W.J."/>
            <person name="Woyke T."/>
            <person name="Hallam S.J."/>
            <person name="Tyson G.W."/>
            <person name="Wegener G."/>
            <person name="Boetius A."/>
            <person name="Orphan V."/>
        </authorList>
    </citation>
    <scope>NUCLEOTIDE SEQUENCE</scope>
</reference>
<evidence type="ECO:0000313" key="15">
    <source>
        <dbReference type="EMBL" id="QNO45896.1"/>
    </source>
</evidence>
<evidence type="ECO:0000256" key="4">
    <source>
        <dbReference type="ARBA" id="ARBA00005072"/>
    </source>
</evidence>
<comment type="function">
    <text evidence="14">Acts on leucine, isoleucine and valine.</text>
</comment>
<comment type="cofactor">
    <cofactor evidence="1 14">
        <name>pyridoxal 5'-phosphate</name>
        <dbReference type="ChEBI" id="CHEBI:597326"/>
    </cofactor>
</comment>
<evidence type="ECO:0000256" key="13">
    <source>
        <dbReference type="ARBA" id="ARBA00049229"/>
    </source>
</evidence>
<evidence type="ECO:0000256" key="11">
    <source>
        <dbReference type="ARBA" id="ARBA00048212"/>
    </source>
</evidence>
<dbReference type="EMBL" id="MT631160">
    <property type="protein sequence ID" value="QNO45896.1"/>
    <property type="molecule type" value="Genomic_DNA"/>
</dbReference>